<keyword evidence="3" id="KW-1003">Cell membrane</keyword>
<sequence length="477" mass="47940">MYPASDDVTAGWGTLAVVGLVQLMVVLDATIVNIALPSAQADLGLSDGDRHWVITAYILFFGGLLLLGGRIADRFGTRRVLFLGLAGFAVASVLGGAAPGGGALFAARALQGAFAALLAPAALSLLSTTYTEPRQRGIAFGAYGALSSGGAAVGLLAGGMLTEFLDWRWCLYVNVPIAVLALTGGAAAIPRTRPGADIGLDIPGAVLSCAGLAAIVLGFAQAESRGWGDQLVIALLVAGAALLVALARVESTVRCPLLPPRILLHRARGGAFLAVALSQVALFGFFLFITYYMQAILGYSPVLAGLAFLPLTVATAIGASVVGARLLPLSGPRPLIVAGLLLAAAGMAALTQLQPDTQNVYLVFLLPAQLAIGSGLGLVMMPAMSTATADIDAPEAGVASAAVNAAQQIGGALGTALLNTIAASVTVAALASNTATDQVSAQVQGYTTGIAFGAAVLAATAVLCYLILPTATTAPRK</sequence>
<keyword evidence="4 7" id="KW-0812">Transmembrane</keyword>
<dbReference type="AlphaFoldDB" id="A0A1V2TB38"/>
<dbReference type="PANTHER" id="PTHR42718">
    <property type="entry name" value="MAJOR FACILITATOR SUPERFAMILY MULTIDRUG TRANSPORTER MFSC"/>
    <property type="match status" value="1"/>
</dbReference>
<dbReference type="CDD" id="cd17321">
    <property type="entry name" value="MFS_MMR_MDR_like"/>
    <property type="match status" value="1"/>
</dbReference>
<evidence type="ECO:0000256" key="1">
    <source>
        <dbReference type="ARBA" id="ARBA00004651"/>
    </source>
</evidence>
<dbReference type="Gene3D" id="1.20.1250.20">
    <property type="entry name" value="MFS general substrate transporter like domains"/>
    <property type="match status" value="1"/>
</dbReference>
<evidence type="ECO:0000256" key="5">
    <source>
        <dbReference type="ARBA" id="ARBA00022989"/>
    </source>
</evidence>
<evidence type="ECO:0000256" key="3">
    <source>
        <dbReference type="ARBA" id="ARBA00022475"/>
    </source>
</evidence>
<feature type="transmembrane region" description="Helical" evidence="7">
    <location>
        <begin position="51"/>
        <end position="68"/>
    </location>
</feature>
<feature type="transmembrane region" description="Helical" evidence="7">
    <location>
        <begin position="299"/>
        <end position="323"/>
    </location>
</feature>
<dbReference type="Pfam" id="PF07690">
    <property type="entry name" value="MFS_1"/>
    <property type="match status" value="1"/>
</dbReference>
<dbReference type="GO" id="GO:0022857">
    <property type="term" value="F:transmembrane transporter activity"/>
    <property type="evidence" value="ECO:0007669"/>
    <property type="project" value="InterPro"/>
</dbReference>
<dbReference type="InterPro" id="IPR036259">
    <property type="entry name" value="MFS_trans_sf"/>
</dbReference>
<reference evidence="9 10" key="1">
    <citation type="journal article" date="2016" name="Antonie Van Leeuwenhoek">
        <title>Nocardia donostiensis sp. nov., isolated from human respiratory specimens.</title>
        <authorList>
            <person name="Ercibengoa M."/>
            <person name="Bell M."/>
            <person name="Marimon J.M."/>
            <person name="Humrighouse B."/>
            <person name="Klenk H.P."/>
            <person name="Potter G."/>
            <person name="Perez-Trallero E."/>
        </authorList>
    </citation>
    <scope>NUCLEOTIDE SEQUENCE [LARGE SCALE GENOMIC DNA]</scope>
    <source>
        <strain evidence="9 10">X1655</strain>
    </source>
</reference>
<dbReference type="PANTHER" id="PTHR42718:SF46">
    <property type="entry name" value="BLR6921 PROTEIN"/>
    <property type="match status" value="1"/>
</dbReference>
<feature type="transmembrane region" description="Helical" evidence="7">
    <location>
        <begin position="12"/>
        <end position="36"/>
    </location>
</feature>
<name>A0A1V2TB38_9NOCA</name>
<dbReference type="InterPro" id="IPR020846">
    <property type="entry name" value="MFS_dom"/>
</dbReference>
<gene>
    <name evidence="9" type="ORF">B0T46_21495</name>
</gene>
<dbReference type="InterPro" id="IPR011701">
    <property type="entry name" value="MFS"/>
</dbReference>
<feature type="transmembrane region" description="Helical" evidence="7">
    <location>
        <begin position="409"/>
        <end position="431"/>
    </location>
</feature>
<accession>A0A1V2TB38</accession>
<feature type="transmembrane region" description="Helical" evidence="7">
    <location>
        <begin position="231"/>
        <end position="249"/>
    </location>
</feature>
<comment type="subcellular location">
    <subcellularLocation>
        <location evidence="1">Cell membrane</location>
        <topology evidence="1">Multi-pass membrane protein</topology>
    </subcellularLocation>
</comment>
<protein>
    <submittedName>
        <fullName evidence="9">MFS transporter</fullName>
    </submittedName>
</protein>
<organism evidence="9 10">
    <name type="scientific">Nocardia donostiensis</name>
    <dbReference type="NCBI Taxonomy" id="1538463"/>
    <lineage>
        <taxon>Bacteria</taxon>
        <taxon>Bacillati</taxon>
        <taxon>Actinomycetota</taxon>
        <taxon>Actinomycetes</taxon>
        <taxon>Mycobacteriales</taxon>
        <taxon>Nocardiaceae</taxon>
        <taxon>Nocardia</taxon>
    </lineage>
</organism>
<feature type="transmembrane region" description="Helical" evidence="7">
    <location>
        <begin position="270"/>
        <end position="293"/>
    </location>
</feature>
<evidence type="ECO:0000259" key="8">
    <source>
        <dbReference type="PROSITE" id="PS50850"/>
    </source>
</evidence>
<feature type="transmembrane region" description="Helical" evidence="7">
    <location>
        <begin position="171"/>
        <end position="190"/>
    </location>
</feature>
<dbReference type="PROSITE" id="PS50850">
    <property type="entry name" value="MFS"/>
    <property type="match status" value="1"/>
</dbReference>
<feature type="transmembrane region" description="Helical" evidence="7">
    <location>
        <begin position="360"/>
        <end position="379"/>
    </location>
</feature>
<keyword evidence="6 7" id="KW-0472">Membrane</keyword>
<proteinExistence type="predicted"/>
<feature type="transmembrane region" description="Helical" evidence="7">
    <location>
        <begin position="443"/>
        <end position="468"/>
    </location>
</feature>
<evidence type="ECO:0000313" key="9">
    <source>
        <dbReference type="EMBL" id="ONM46720.1"/>
    </source>
</evidence>
<evidence type="ECO:0000256" key="2">
    <source>
        <dbReference type="ARBA" id="ARBA00022448"/>
    </source>
</evidence>
<dbReference type="SUPFAM" id="SSF103473">
    <property type="entry name" value="MFS general substrate transporter"/>
    <property type="match status" value="1"/>
</dbReference>
<comment type="caution">
    <text evidence="9">The sequence shown here is derived from an EMBL/GenBank/DDBJ whole genome shotgun (WGS) entry which is preliminary data.</text>
</comment>
<feature type="domain" description="Major facilitator superfamily (MFS) profile" evidence="8">
    <location>
        <begin position="14"/>
        <end position="472"/>
    </location>
</feature>
<dbReference type="Gene3D" id="1.20.1720.10">
    <property type="entry name" value="Multidrug resistance protein D"/>
    <property type="match status" value="1"/>
</dbReference>
<keyword evidence="5 7" id="KW-1133">Transmembrane helix</keyword>
<evidence type="ECO:0000313" key="10">
    <source>
        <dbReference type="Proteomes" id="UP000188836"/>
    </source>
</evidence>
<feature type="transmembrane region" description="Helical" evidence="7">
    <location>
        <begin position="138"/>
        <end position="159"/>
    </location>
</feature>
<keyword evidence="10" id="KW-1185">Reference proteome</keyword>
<evidence type="ECO:0000256" key="4">
    <source>
        <dbReference type="ARBA" id="ARBA00022692"/>
    </source>
</evidence>
<feature type="transmembrane region" description="Helical" evidence="7">
    <location>
        <begin position="80"/>
        <end position="99"/>
    </location>
</feature>
<dbReference type="EMBL" id="MUMY01000021">
    <property type="protein sequence ID" value="ONM46720.1"/>
    <property type="molecule type" value="Genomic_DNA"/>
</dbReference>
<dbReference type="GO" id="GO:0005886">
    <property type="term" value="C:plasma membrane"/>
    <property type="evidence" value="ECO:0007669"/>
    <property type="project" value="UniProtKB-SubCell"/>
</dbReference>
<feature type="transmembrane region" description="Helical" evidence="7">
    <location>
        <begin position="105"/>
        <end position="126"/>
    </location>
</feature>
<feature type="transmembrane region" description="Helical" evidence="7">
    <location>
        <begin position="202"/>
        <end position="219"/>
    </location>
</feature>
<feature type="transmembrane region" description="Helical" evidence="7">
    <location>
        <begin position="335"/>
        <end position="354"/>
    </location>
</feature>
<dbReference type="Proteomes" id="UP000188836">
    <property type="component" value="Unassembled WGS sequence"/>
</dbReference>
<evidence type="ECO:0000256" key="7">
    <source>
        <dbReference type="SAM" id="Phobius"/>
    </source>
</evidence>
<evidence type="ECO:0000256" key="6">
    <source>
        <dbReference type="ARBA" id="ARBA00023136"/>
    </source>
</evidence>
<keyword evidence="2" id="KW-0813">Transport</keyword>